<dbReference type="AlphaFoldDB" id="A0A9D1NUP1"/>
<accession>A0A9D1NUP1</accession>
<comment type="caution">
    <text evidence="4">The sequence shown here is derived from an EMBL/GenBank/DDBJ whole genome shotgun (WGS) entry which is preliminary data.</text>
</comment>
<dbReference type="PANTHER" id="PTHR37293:SF5">
    <property type="entry name" value="DNA REPLICATION PROTEIN"/>
    <property type="match status" value="1"/>
</dbReference>
<dbReference type="InterPro" id="IPR034829">
    <property type="entry name" value="DnaD-like_sf"/>
</dbReference>
<evidence type="ECO:0000256" key="1">
    <source>
        <dbReference type="ARBA" id="ARBA00093462"/>
    </source>
</evidence>
<protein>
    <submittedName>
        <fullName evidence="4">DnaD domain protein</fullName>
    </submittedName>
</protein>
<dbReference type="NCBIfam" id="TIGR01446">
    <property type="entry name" value="DnaD_dom"/>
    <property type="match status" value="2"/>
</dbReference>
<dbReference type="InterPro" id="IPR053162">
    <property type="entry name" value="DnaD"/>
</dbReference>
<dbReference type="Proteomes" id="UP000886723">
    <property type="component" value="Unassembled WGS sequence"/>
</dbReference>
<dbReference type="SUPFAM" id="SSF158499">
    <property type="entry name" value="DnaD domain-like"/>
    <property type="match status" value="2"/>
</dbReference>
<dbReference type="Pfam" id="PF07261">
    <property type="entry name" value="DnaB_2"/>
    <property type="match status" value="2"/>
</dbReference>
<evidence type="ECO:0000256" key="2">
    <source>
        <dbReference type="SAM" id="MobiDB-lite"/>
    </source>
</evidence>
<gene>
    <name evidence="4" type="ORF">IAA63_04730</name>
</gene>
<evidence type="ECO:0000313" key="5">
    <source>
        <dbReference type="Proteomes" id="UP000886723"/>
    </source>
</evidence>
<dbReference type="EMBL" id="DVON01000100">
    <property type="protein sequence ID" value="HIV12429.1"/>
    <property type="molecule type" value="Genomic_DNA"/>
</dbReference>
<dbReference type="PIRSF" id="PIRSF033722">
    <property type="entry name" value="DnaD_CA_C3587_prd"/>
    <property type="match status" value="1"/>
</dbReference>
<dbReference type="InterPro" id="IPR006343">
    <property type="entry name" value="DnaB/C_C"/>
</dbReference>
<feature type="region of interest" description="Disordered" evidence="2">
    <location>
        <begin position="68"/>
        <end position="153"/>
    </location>
</feature>
<feature type="domain" description="DnaB/C C-terminal" evidence="3">
    <location>
        <begin position="172"/>
        <end position="243"/>
    </location>
</feature>
<sequence length="372" mass="41723">MPRANGEFVKIYLYLLRLLGAGQGELTLAEVADVFSCTETDILRALRYWEAERLLVLSGNASSQTSVDFLEPMVPPKERGVRGRTANPASTGSQASPSRRTSGQQTSVSEGSEPAASPWEDLTDNPSKTPVSDAAARAGASPGQKSDKETGRLSADRIRQLKEDDNVIQLLFIAEQYLGKTLSPAETSRLLYFYEELHFSLDLVEYLIEYCVSRGSKSIRYMEKVALAWHEAGITTVSMAKQETSAYNKNYFSILRSFGISNRNPVQSEISLMNHWLNDYGFTLDIITEACSRTVSQTGKASFQYADSILAKWKQKGVRHLTDIQALDTLHRQAQADRAEQKNRKAAAPNRFNNFHQRDYDFDELEKQLLKQ</sequence>
<name>A0A9D1NUP1_9FIRM</name>
<proteinExistence type="inferred from homology"/>
<dbReference type="PANTHER" id="PTHR37293">
    <property type="entry name" value="PHAGE REPLICATION PROTEIN-RELATED"/>
    <property type="match status" value="1"/>
</dbReference>
<reference evidence="4" key="1">
    <citation type="submission" date="2020-10" db="EMBL/GenBank/DDBJ databases">
        <authorList>
            <person name="Gilroy R."/>
        </authorList>
    </citation>
    <scope>NUCLEOTIDE SEQUENCE</scope>
    <source>
        <strain evidence="4">ChiBcec2-4451</strain>
    </source>
</reference>
<feature type="compositionally biased region" description="Polar residues" evidence="2">
    <location>
        <begin position="87"/>
        <end position="110"/>
    </location>
</feature>
<reference evidence="4" key="2">
    <citation type="journal article" date="2021" name="PeerJ">
        <title>Extensive microbial diversity within the chicken gut microbiome revealed by metagenomics and culture.</title>
        <authorList>
            <person name="Gilroy R."/>
            <person name="Ravi A."/>
            <person name="Getino M."/>
            <person name="Pursley I."/>
            <person name="Horton D.L."/>
            <person name="Alikhan N.F."/>
            <person name="Baker D."/>
            <person name="Gharbi K."/>
            <person name="Hall N."/>
            <person name="Watson M."/>
            <person name="Adriaenssens E.M."/>
            <person name="Foster-Nyarko E."/>
            <person name="Jarju S."/>
            <person name="Secka A."/>
            <person name="Antonio M."/>
            <person name="Oren A."/>
            <person name="Chaudhuri R.R."/>
            <person name="La Ragione R."/>
            <person name="Hildebrand F."/>
            <person name="Pallen M.J."/>
        </authorList>
    </citation>
    <scope>NUCLEOTIDE SEQUENCE</scope>
    <source>
        <strain evidence="4">ChiBcec2-4451</strain>
    </source>
</reference>
<feature type="domain" description="DnaB/C C-terminal" evidence="3">
    <location>
        <begin position="263"/>
        <end position="325"/>
    </location>
</feature>
<evidence type="ECO:0000313" key="4">
    <source>
        <dbReference type="EMBL" id="HIV12429.1"/>
    </source>
</evidence>
<dbReference type="InterPro" id="IPR017019">
    <property type="entry name" value="DNA_replication_prd_bac"/>
</dbReference>
<organism evidence="4 5">
    <name type="scientific">Candidatus Pullilachnospira stercoravium</name>
    <dbReference type="NCBI Taxonomy" id="2840913"/>
    <lineage>
        <taxon>Bacteria</taxon>
        <taxon>Bacillati</taxon>
        <taxon>Bacillota</taxon>
        <taxon>Clostridia</taxon>
        <taxon>Lachnospirales</taxon>
        <taxon>Lachnospiraceae</taxon>
        <taxon>Lachnospiraceae incertae sedis</taxon>
        <taxon>Candidatus Pullilachnospira</taxon>
    </lineage>
</organism>
<comment type="similarity">
    <text evidence="1">Belongs to the DnaB/DnaD family.</text>
</comment>
<dbReference type="Gene3D" id="1.10.10.630">
    <property type="entry name" value="DnaD domain-like"/>
    <property type="match status" value="2"/>
</dbReference>
<evidence type="ECO:0000259" key="3">
    <source>
        <dbReference type="Pfam" id="PF07261"/>
    </source>
</evidence>